<evidence type="ECO:0000313" key="1">
    <source>
        <dbReference type="EnsemblPlants" id="Zm00001eb293030_P005"/>
    </source>
</evidence>
<reference evidence="1" key="3">
    <citation type="submission" date="2021-05" db="UniProtKB">
        <authorList>
            <consortium name="EnsemblPlants"/>
        </authorList>
    </citation>
    <scope>IDENTIFICATION</scope>
    <source>
        <strain evidence="1">cv. B73</strain>
    </source>
</reference>
<name>A0A804Q2F5_MAIZE</name>
<proteinExistence type="predicted"/>
<protein>
    <submittedName>
        <fullName evidence="1">Uncharacterized protein</fullName>
    </submittedName>
</protein>
<reference evidence="1" key="2">
    <citation type="submission" date="2019-07" db="EMBL/GenBank/DDBJ databases">
        <authorList>
            <person name="Seetharam A."/>
            <person name="Woodhouse M."/>
            <person name="Cannon E."/>
        </authorList>
    </citation>
    <scope>NUCLEOTIDE SEQUENCE [LARGE SCALE GENOMIC DNA]</scope>
    <source>
        <strain evidence="1">cv. B73</strain>
    </source>
</reference>
<evidence type="ECO:0000313" key="2">
    <source>
        <dbReference type="Proteomes" id="UP000007305"/>
    </source>
</evidence>
<accession>A0A804Q2F5</accession>
<dbReference type="EnsemblPlants" id="Zm00001eb293030_T005">
    <property type="protein sequence ID" value="Zm00001eb293030_P005"/>
    <property type="gene ID" value="Zm00001eb293030"/>
</dbReference>
<sequence>MSERWRSIRECSSLLSIVKHVLQYPLPTSSCICCLLDSLKHRLCRFKQVKDGLLSAVSEMQYCAREMRKIVDSLWTMNLNEVSSRLQEMAMFLEENTMYIGELGGVTDADWALDNGGYLRWFNVIYADWALDNGGYLRWFNVIYGDNMNHVGGCRVLLSETSLCD</sequence>
<keyword evidence="2" id="KW-1185">Reference proteome</keyword>
<dbReference type="AlphaFoldDB" id="A0A804Q2F5"/>
<dbReference type="Gramene" id="Zm00001eb293030_T005">
    <property type="protein sequence ID" value="Zm00001eb293030_P005"/>
    <property type="gene ID" value="Zm00001eb293030"/>
</dbReference>
<organism evidence="1 2">
    <name type="scientific">Zea mays</name>
    <name type="common">Maize</name>
    <dbReference type="NCBI Taxonomy" id="4577"/>
    <lineage>
        <taxon>Eukaryota</taxon>
        <taxon>Viridiplantae</taxon>
        <taxon>Streptophyta</taxon>
        <taxon>Embryophyta</taxon>
        <taxon>Tracheophyta</taxon>
        <taxon>Spermatophyta</taxon>
        <taxon>Magnoliopsida</taxon>
        <taxon>Liliopsida</taxon>
        <taxon>Poales</taxon>
        <taxon>Poaceae</taxon>
        <taxon>PACMAD clade</taxon>
        <taxon>Panicoideae</taxon>
        <taxon>Andropogonodae</taxon>
        <taxon>Andropogoneae</taxon>
        <taxon>Tripsacinae</taxon>
        <taxon>Zea</taxon>
    </lineage>
</organism>
<reference evidence="2" key="1">
    <citation type="journal article" date="2009" name="Science">
        <title>The B73 maize genome: complexity, diversity, and dynamics.</title>
        <authorList>
            <person name="Schnable P.S."/>
            <person name="Ware D."/>
            <person name="Fulton R.S."/>
            <person name="Stein J.C."/>
            <person name="Wei F."/>
            <person name="Pasternak S."/>
            <person name="Liang C."/>
            <person name="Zhang J."/>
            <person name="Fulton L."/>
            <person name="Graves T.A."/>
            <person name="Minx P."/>
            <person name="Reily A.D."/>
            <person name="Courtney L."/>
            <person name="Kruchowski S.S."/>
            <person name="Tomlinson C."/>
            <person name="Strong C."/>
            <person name="Delehaunty K."/>
            <person name="Fronick C."/>
            <person name="Courtney B."/>
            <person name="Rock S.M."/>
            <person name="Belter E."/>
            <person name="Du F."/>
            <person name="Kim K."/>
            <person name="Abbott R.M."/>
            <person name="Cotton M."/>
            <person name="Levy A."/>
            <person name="Marchetto P."/>
            <person name="Ochoa K."/>
            <person name="Jackson S.M."/>
            <person name="Gillam B."/>
            <person name="Chen W."/>
            <person name="Yan L."/>
            <person name="Higginbotham J."/>
            <person name="Cardenas M."/>
            <person name="Waligorski J."/>
            <person name="Applebaum E."/>
            <person name="Phelps L."/>
            <person name="Falcone J."/>
            <person name="Kanchi K."/>
            <person name="Thane T."/>
            <person name="Scimone A."/>
            <person name="Thane N."/>
            <person name="Henke J."/>
            <person name="Wang T."/>
            <person name="Ruppert J."/>
            <person name="Shah N."/>
            <person name="Rotter K."/>
            <person name="Hodges J."/>
            <person name="Ingenthron E."/>
            <person name="Cordes M."/>
            <person name="Kohlberg S."/>
            <person name="Sgro J."/>
            <person name="Delgado B."/>
            <person name="Mead K."/>
            <person name="Chinwalla A."/>
            <person name="Leonard S."/>
            <person name="Crouse K."/>
            <person name="Collura K."/>
            <person name="Kudrna D."/>
            <person name="Currie J."/>
            <person name="He R."/>
            <person name="Angelova A."/>
            <person name="Rajasekar S."/>
            <person name="Mueller T."/>
            <person name="Lomeli R."/>
            <person name="Scara G."/>
            <person name="Ko A."/>
            <person name="Delaney K."/>
            <person name="Wissotski M."/>
            <person name="Lopez G."/>
            <person name="Campos D."/>
            <person name="Braidotti M."/>
            <person name="Ashley E."/>
            <person name="Golser W."/>
            <person name="Kim H."/>
            <person name="Lee S."/>
            <person name="Lin J."/>
            <person name="Dujmic Z."/>
            <person name="Kim W."/>
            <person name="Talag J."/>
            <person name="Zuccolo A."/>
            <person name="Fan C."/>
            <person name="Sebastian A."/>
            <person name="Kramer M."/>
            <person name="Spiegel L."/>
            <person name="Nascimento L."/>
            <person name="Zutavern T."/>
            <person name="Miller B."/>
            <person name="Ambroise C."/>
            <person name="Muller S."/>
            <person name="Spooner W."/>
            <person name="Narechania A."/>
            <person name="Ren L."/>
            <person name="Wei S."/>
            <person name="Kumari S."/>
            <person name="Faga B."/>
            <person name="Levy M.J."/>
            <person name="McMahan L."/>
            <person name="Van Buren P."/>
            <person name="Vaughn M.W."/>
            <person name="Ying K."/>
            <person name="Yeh C.-T."/>
            <person name="Emrich S.J."/>
            <person name="Jia Y."/>
            <person name="Kalyanaraman A."/>
            <person name="Hsia A.-P."/>
            <person name="Barbazuk W.B."/>
            <person name="Baucom R.S."/>
            <person name="Brutnell T.P."/>
            <person name="Carpita N.C."/>
            <person name="Chaparro C."/>
            <person name="Chia J.-M."/>
            <person name="Deragon J.-M."/>
            <person name="Estill J.C."/>
            <person name="Fu Y."/>
            <person name="Jeddeloh J.A."/>
            <person name="Han Y."/>
            <person name="Lee H."/>
            <person name="Li P."/>
            <person name="Lisch D.R."/>
            <person name="Liu S."/>
            <person name="Liu Z."/>
            <person name="Nagel D.H."/>
            <person name="McCann M.C."/>
            <person name="SanMiguel P."/>
            <person name="Myers A.M."/>
            <person name="Nettleton D."/>
            <person name="Nguyen J."/>
            <person name="Penning B.W."/>
            <person name="Ponnala L."/>
            <person name="Schneider K.L."/>
            <person name="Schwartz D.C."/>
            <person name="Sharma A."/>
            <person name="Soderlund C."/>
            <person name="Springer N.M."/>
            <person name="Sun Q."/>
            <person name="Wang H."/>
            <person name="Waterman M."/>
            <person name="Westerman R."/>
            <person name="Wolfgruber T.K."/>
            <person name="Yang L."/>
            <person name="Yu Y."/>
            <person name="Zhang L."/>
            <person name="Zhou S."/>
            <person name="Zhu Q."/>
            <person name="Bennetzen J.L."/>
            <person name="Dawe R.K."/>
            <person name="Jiang J."/>
            <person name="Jiang N."/>
            <person name="Presting G.G."/>
            <person name="Wessler S.R."/>
            <person name="Aluru S."/>
            <person name="Martienssen R.A."/>
            <person name="Clifton S.W."/>
            <person name="McCombie W.R."/>
            <person name="Wing R.A."/>
            <person name="Wilson R.K."/>
        </authorList>
    </citation>
    <scope>NUCLEOTIDE SEQUENCE [LARGE SCALE GENOMIC DNA]</scope>
    <source>
        <strain evidence="2">cv. B73</strain>
    </source>
</reference>
<dbReference type="Proteomes" id="UP000007305">
    <property type="component" value="Chromosome 6"/>
</dbReference>
<dbReference type="InParanoid" id="A0A804Q2F5"/>